<protein>
    <submittedName>
        <fullName evidence="3">Leucine-rich repeat domain-containing protein</fullName>
    </submittedName>
</protein>
<dbReference type="InterPro" id="IPR050216">
    <property type="entry name" value="LRR_domain-containing"/>
</dbReference>
<dbReference type="Gene3D" id="3.80.10.10">
    <property type="entry name" value="Ribonuclease Inhibitor"/>
    <property type="match status" value="1"/>
</dbReference>
<evidence type="ECO:0000256" key="1">
    <source>
        <dbReference type="ARBA" id="ARBA00022614"/>
    </source>
</evidence>
<keyword evidence="1" id="KW-0433">Leucine-rich repeat</keyword>
<dbReference type="GO" id="GO:0005737">
    <property type="term" value="C:cytoplasm"/>
    <property type="evidence" value="ECO:0007669"/>
    <property type="project" value="TreeGrafter"/>
</dbReference>
<keyword evidence="4" id="KW-1185">Reference proteome</keyword>
<dbReference type="InterPro" id="IPR001611">
    <property type="entry name" value="Leu-rich_rpt"/>
</dbReference>
<name>A0A504J9M8_9FLAO</name>
<dbReference type="PANTHER" id="PTHR48051:SF1">
    <property type="entry name" value="RAS SUPPRESSOR PROTEIN 1"/>
    <property type="match status" value="1"/>
</dbReference>
<evidence type="ECO:0000313" key="4">
    <source>
        <dbReference type="Proteomes" id="UP000315540"/>
    </source>
</evidence>
<dbReference type="Pfam" id="PF13855">
    <property type="entry name" value="LRR_8"/>
    <property type="match status" value="1"/>
</dbReference>
<dbReference type="AlphaFoldDB" id="A0A504J9M8"/>
<proteinExistence type="predicted"/>
<reference evidence="3 4" key="1">
    <citation type="submission" date="2019-06" db="EMBL/GenBank/DDBJ databases">
        <authorList>
            <person name="Meng X."/>
        </authorList>
    </citation>
    <scope>NUCLEOTIDE SEQUENCE [LARGE SCALE GENOMIC DNA]</scope>
    <source>
        <strain evidence="3 4">M625</strain>
    </source>
</reference>
<dbReference type="RefSeq" id="WP_140596305.1">
    <property type="nucleotide sequence ID" value="NZ_VFWZ01000008.1"/>
</dbReference>
<accession>A0A504J9M8</accession>
<sequence length="375" mass="44095">MKITYLLTLFFITSFCFGQNIEEQYKEALYNTEYNNNLQRIFDDIVEIKPIFATGDDNKVLNYTLQPKSDFIITRIAYRIIGTLPDDDLEKDGSIERVVISDLIGTHQFKPKKFSIYLNYYDEKLDERTIPDYPKTWKEMDMELDIISLSFKSAVNEESKKYIKRKRSISIAKLKNLIHHNPELKNIRLTSSQKAEIKKSNLITITKNINWSHKDFDCNDNEIEILKLNRIWGDDFLQGAMYNLPECIESFDKLKKIRFSNHEINEIPEYLSSIKTLEIISLPKNKISSLPKNLEEFTSLKEIDVADNFILNLPETVFFPLGIVKINLSNNYLTKVPKQIYKLKYLTYINLKGNRIPEKDILKLKKKLKNCEIIY</sequence>
<evidence type="ECO:0000256" key="2">
    <source>
        <dbReference type="ARBA" id="ARBA00022737"/>
    </source>
</evidence>
<keyword evidence="2" id="KW-0677">Repeat</keyword>
<evidence type="ECO:0000313" key="3">
    <source>
        <dbReference type="EMBL" id="TPN82891.1"/>
    </source>
</evidence>
<dbReference type="InterPro" id="IPR032675">
    <property type="entry name" value="LRR_dom_sf"/>
</dbReference>
<dbReference type="OrthoDB" id="8924492at2"/>
<organism evidence="3 4">
    <name type="scientific">Aquimarina algicola</name>
    <dbReference type="NCBI Taxonomy" id="2589995"/>
    <lineage>
        <taxon>Bacteria</taxon>
        <taxon>Pseudomonadati</taxon>
        <taxon>Bacteroidota</taxon>
        <taxon>Flavobacteriia</taxon>
        <taxon>Flavobacteriales</taxon>
        <taxon>Flavobacteriaceae</taxon>
        <taxon>Aquimarina</taxon>
    </lineage>
</organism>
<gene>
    <name evidence="3" type="ORF">FHK87_20915</name>
</gene>
<dbReference type="Proteomes" id="UP000315540">
    <property type="component" value="Unassembled WGS sequence"/>
</dbReference>
<dbReference type="PANTHER" id="PTHR48051">
    <property type="match status" value="1"/>
</dbReference>
<comment type="caution">
    <text evidence="3">The sequence shown here is derived from an EMBL/GenBank/DDBJ whole genome shotgun (WGS) entry which is preliminary data.</text>
</comment>
<dbReference type="EMBL" id="VFWZ01000008">
    <property type="protein sequence ID" value="TPN82891.1"/>
    <property type="molecule type" value="Genomic_DNA"/>
</dbReference>
<dbReference type="SUPFAM" id="SSF52047">
    <property type="entry name" value="RNI-like"/>
    <property type="match status" value="1"/>
</dbReference>